<gene>
    <name evidence="2" type="ORF">BCR37DRAFT_393191</name>
</gene>
<feature type="region of interest" description="Disordered" evidence="1">
    <location>
        <begin position="1"/>
        <end position="24"/>
    </location>
</feature>
<name>A0A1Y2FBQ0_PROLT</name>
<keyword evidence="3" id="KW-1185">Reference proteome</keyword>
<reference evidence="2 3" key="1">
    <citation type="submission" date="2016-07" db="EMBL/GenBank/DDBJ databases">
        <title>Pervasive Adenine N6-methylation of Active Genes in Fungi.</title>
        <authorList>
            <consortium name="DOE Joint Genome Institute"/>
            <person name="Mondo S.J."/>
            <person name="Dannebaum R.O."/>
            <person name="Kuo R.C."/>
            <person name="Labutti K."/>
            <person name="Haridas S."/>
            <person name="Kuo A."/>
            <person name="Salamov A."/>
            <person name="Ahrendt S.R."/>
            <person name="Lipzen A."/>
            <person name="Sullivan W."/>
            <person name="Andreopoulos W.B."/>
            <person name="Clum A."/>
            <person name="Lindquist E."/>
            <person name="Daum C."/>
            <person name="Ramamoorthy G.K."/>
            <person name="Gryganskyi A."/>
            <person name="Culley D."/>
            <person name="Magnuson J.K."/>
            <person name="James T.Y."/>
            <person name="O'Malley M.A."/>
            <person name="Stajich J.E."/>
            <person name="Spatafora J.W."/>
            <person name="Visel A."/>
            <person name="Grigoriev I.V."/>
        </authorList>
    </citation>
    <scope>NUCLEOTIDE SEQUENCE [LARGE SCALE GENOMIC DNA]</scope>
    <source>
        <strain evidence="2 3">12-1054</strain>
    </source>
</reference>
<dbReference type="Proteomes" id="UP000193685">
    <property type="component" value="Unassembled WGS sequence"/>
</dbReference>
<comment type="caution">
    <text evidence="2">The sequence shown here is derived from an EMBL/GenBank/DDBJ whole genome shotgun (WGS) entry which is preliminary data.</text>
</comment>
<sequence>MTEFAGTSSVHDMKNVEDKTIRASPNLLPPTLDAKESYMQAWFQRLGEDIRQIRDQVQELQVAPRRTVKEMSTAFHLPKTPPETVAHESTTSTECLHGPSDSQDSQTLDRNRSWHDTSLKLIEDVQNIRFGLLALQQARARDEALPILLESSRVPTEVAMLFRASLQEKCLDLSSLRAAALPDKVVPFIWPDEDLASSACLRAFYLWFCALEIVSISYCPARDLELNLTFEYQREYEIIGYCDFVVVEQGLHVLPASMVQYQGYGFLKVVRSSVTVASRAWIECMFHLFAINKLKQEAPYQIVILTNMQQAVIFRLVSRTEFCYAQIDSMDMLAAALAAAFAERRAIQKGIPSTGIFYDSELPVKMEDPVDDVADMGDFLDEMTEDERKLYKREQFWIKNYRAGREQARHLARAPLLYPDDL</sequence>
<feature type="compositionally biased region" description="Basic and acidic residues" evidence="1">
    <location>
        <begin position="11"/>
        <end position="21"/>
    </location>
</feature>
<dbReference type="RefSeq" id="XP_040724687.1">
    <property type="nucleotide sequence ID" value="XM_040871265.1"/>
</dbReference>
<feature type="region of interest" description="Disordered" evidence="1">
    <location>
        <begin position="71"/>
        <end position="110"/>
    </location>
</feature>
<dbReference type="GeneID" id="63787864"/>
<proteinExistence type="predicted"/>
<accession>A0A1Y2FBQ0</accession>
<dbReference type="EMBL" id="MCFI01000011">
    <property type="protein sequence ID" value="ORY81311.1"/>
    <property type="molecule type" value="Genomic_DNA"/>
</dbReference>
<evidence type="ECO:0000256" key="1">
    <source>
        <dbReference type="SAM" id="MobiDB-lite"/>
    </source>
</evidence>
<dbReference type="AlphaFoldDB" id="A0A1Y2FBQ0"/>
<protein>
    <submittedName>
        <fullName evidence="2">Uncharacterized protein</fullName>
    </submittedName>
</protein>
<feature type="compositionally biased region" description="Polar residues" evidence="1">
    <location>
        <begin position="1"/>
        <end position="10"/>
    </location>
</feature>
<evidence type="ECO:0000313" key="2">
    <source>
        <dbReference type="EMBL" id="ORY81311.1"/>
    </source>
</evidence>
<organism evidence="2 3">
    <name type="scientific">Protomyces lactucae-debilis</name>
    <dbReference type="NCBI Taxonomy" id="2754530"/>
    <lineage>
        <taxon>Eukaryota</taxon>
        <taxon>Fungi</taxon>
        <taxon>Dikarya</taxon>
        <taxon>Ascomycota</taxon>
        <taxon>Taphrinomycotina</taxon>
        <taxon>Taphrinomycetes</taxon>
        <taxon>Taphrinales</taxon>
        <taxon>Protomycetaceae</taxon>
        <taxon>Protomyces</taxon>
    </lineage>
</organism>
<evidence type="ECO:0000313" key="3">
    <source>
        <dbReference type="Proteomes" id="UP000193685"/>
    </source>
</evidence>
<feature type="compositionally biased region" description="Polar residues" evidence="1">
    <location>
        <begin position="87"/>
        <end position="106"/>
    </location>
</feature>